<dbReference type="AlphaFoldDB" id="A0A9P7W2T0"/>
<comment type="caution">
    <text evidence="2">The sequence shown here is derived from an EMBL/GenBank/DDBJ whole genome shotgun (WGS) entry which is preliminary data.</text>
</comment>
<evidence type="ECO:0000313" key="3">
    <source>
        <dbReference type="Proteomes" id="UP000812287"/>
    </source>
</evidence>
<gene>
    <name evidence="2" type="ORF">BT62DRAFT_1000606</name>
</gene>
<accession>A0A9P7W2T0</accession>
<dbReference type="RefSeq" id="XP_043044860.1">
    <property type="nucleotide sequence ID" value="XM_043176657.1"/>
</dbReference>
<protein>
    <submittedName>
        <fullName evidence="2">Uncharacterized protein</fullName>
    </submittedName>
</protein>
<keyword evidence="3" id="KW-1185">Reference proteome</keyword>
<name>A0A9P7W2T0_9AGAR</name>
<dbReference type="EMBL" id="MU250525">
    <property type="protein sequence ID" value="KAG7451360.1"/>
    <property type="molecule type" value="Genomic_DNA"/>
</dbReference>
<evidence type="ECO:0000256" key="1">
    <source>
        <dbReference type="SAM" id="MobiDB-lite"/>
    </source>
</evidence>
<reference evidence="2" key="1">
    <citation type="submission" date="2020-11" db="EMBL/GenBank/DDBJ databases">
        <title>Adaptations for nitrogen fixation in a non-lichenized fungal sporocarp promotes dispersal by wood-feeding termites.</title>
        <authorList>
            <consortium name="DOE Joint Genome Institute"/>
            <person name="Koch R.A."/>
            <person name="Yoon G."/>
            <person name="Arayal U."/>
            <person name="Lail K."/>
            <person name="Amirebrahimi M."/>
            <person name="Labutti K."/>
            <person name="Lipzen A."/>
            <person name="Riley R."/>
            <person name="Barry K."/>
            <person name="Henrissat B."/>
            <person name="Grigoriev I.V."/>
            <person name="Herr J.R."/>
            <person name="Aime M.C."/>
        </authorList>
    </citation>
    <scope>NUCLEOTIDE SEQUENCE</scope>
    <source>
        <strain evidence="2">MCA 3950</strain>
    </source>
</reference>
<dbReference type="OrthoDB" id="2954746at2759"/>
<evidence type="ECO:0000313" key="2">
    <source>
        <dbReference type="EMBL" id="KAG7451360.1"/>
    </source>
</evidence>
<dbReference type="GeneID" id="66098944"/>
<feature type="region of interest" description="Disordered" evidence="1">
    <location>
        <begin position="78"/>
        <end position="114"/>
    </location>
</feature>
<dbReference type="Proteomes" id="UP000812287">
    <property type="component" value="Unassembled WGS sequence"/>
</dbReference>
<organism evidence="2 3">
    <name type="scientific">Guyanagaster necrorhizus</name>
    <dbReference type="NCBI Taxonomy" id="856835"/>
    <lineage>
        <taxon>Eukaryota</taxon>
        <taxon>Fungi</taxon>
        <taxon>Dikarya</taxon>
        <taxon>Basidiomycota</taxon>
        <taxon>Agaricomycotina</taxon>
        <taxon>Agaricomycetes</taxon>
        <taxon>Agaricomycetidae</taxon>
        <taxon>Agaricales</taxon>
        <taxon>Marasmiineae</taxon>
        <taxon>Physalacriaceae</taxon>
        <taxon>Guyanagaster</taxon>
    </lineage>
</organism>
<proteinExistence type="predicted"/>
<sequence length="296" mass="33139">MPLHSLRKRKIVRGDFHFYAPVLDYRCGNFLLVPHPSTLFPEFIQRITFVILPLLKLPNEYISQRKLKRHLSLRDLSKTSVQVSGDRDPSASPSKSPSRESRHLRRSTRRIVSTKESTPVNLELPLSLAISVCTQVSTHLQQVHRSHSHPRISESFEIDLSSTSENTPVFENDEEVGSNLLQPSFILKSISCQDLGDQSVMTNSPVFSPTPPLPCSNAAPSVPSIPADLAALDYDSSQEVGHDSPLEVTSSLQAICSYQKAAMSNYFTTVEDMAWISKTSKKDVLLWHHRTSQSSF</sequence>